<keyword evidence="1" id="KW-0472">Membrane</keyword>
<protein>
    <submittedName>
        <fullName evidence="3">VanZ like family protein</fullName>
    </submittedName>
</protein>
<dbReference type="Pfam" id="PF04892">
    <property type="entry name" value="VanZ"/>
    <property type="match status" value="1"/>
</dbReference>
<name>A0A199XNH8_9FLAO</name>
<dbReference type="PANTHER" id="PTHR28008">
    <property type="entry name" value="DOMAIN PROTEIN, PUTATIVE (AFU_ORTHOLOGUE AFUA_3G10980)-RELATED"/>
    <property type="match status" value="1"/>
</dbReference>
<feature type="domain" description="VanZ-like" evidence="2">
    <location>
        <begin position="20"/>
        <end position="100"/>
    </location>
</feature>
<dbReference type="Proteomes" id="UP000093807">
    <property type="component" value="Unassembled WGS sequence"/>
</dbReference>
<dbReference type="AlphaFoldDB" id="A0A199XNH8"/>
<reference evidence="3 4" key="1">
    <citation type="submission" date="2016-06" db="EMBL/GenBank/DDBJ databases">
        <title>Draft genome sequence of Flavobacterium succinicans strain DD5b.</title>
        <authorList>
            <person name="Poehlein A."/>
            <person name="Daniel R."/>
            <person name="Simeonova D.D."/>
        </authorList>
    </citation>
    <scope>NUCLEOTIDE SEQUENCE [LARGE SCALE GENOMIC DNA]</scope>
    <source>
        <strain evidence="3 4">DD5b</strain>
    </source>
</reference>
<keyword evidence="1" id="KW-0812">Transmembrane</keyword>
<feature type="transmembrane region" description="Helical" evidence="1">
    <location>
        <begin position="85"/>
        <end position="102"/>
    </location>
</feature>
<gene>
    <name evidence="3" type="ORF">FLB_25800</name>
</gene>
<accession>A0A199XNH8</accession>
<dbReference type="EMBL" id="JMTM01000070">
    <property type="protein sequence ID" value="OAZ02909.1"/>
    <property type="molecule type" value="Genomic_DNA"/>
</dbReference>
<dbReference type="InterPro" id="IPR006976">
    <property type="entry name" value="VanZ-like"/>
</dbReference>
<proteinExistence type="predicted"/>
<sequence length="111" mass="12670">MLYVCLMKSSDVPSIKIVGIDKIVHILLHLFFTFLWGITLVKSGRWSSFSKVMCFSFLLSLVFGLLIEFIQGYFTTSRSADITDVLANIFGSLFAIALLYQFKDKKETQQK</sequence>
<evidence type="ECO:0000259" key="2">
    <source>
        <dbReference type="Pfam" id="PF04892"/>
    </source>
</evidence>
<evidence type="ECO:0000256" key="1">
    <source>
        <dbReference type="SAM" id="Phobius"/>
    </source>
</evidence>
<organism evidence="3 4">
    <name type="scientific">Flavobacterium succinicans</name>
    <dbReference type="NCBI Taxonomy" id="29536"/>
    <lineage>
        <taxon>Bacteria</taxon>
        <taxon>Pseudomonadati</taxon>
        <taxon>Bacteroidota</taxon>
        <taxon>Flavobacteriia</taxon>
        <taxon>Flavobacteriales</taxon>
        <taxon>Flavobacteriaceae</taxon>
        <taxon>Flavobacterium</taxon>
    </lineage>
</organism>
<feature type="transmembrane region" description="Helical" evidence="1">
    <location>
        <begin position="53"/>
        <end position="73"/>
    </location>
</feature>
<dbReference type="PATRIC" id="fig|29536.5.peg.2680"/>
<feature type="transmembrane region" description="Helical" evidence="1">
    <location>
        <begin position="23"/>
        <end position="41"/>
    </location>
</feature>
<dbReference type="NCBIfam" id="NF037970">
    <property type="entry name" value="vanZ_1"/>
    <property type="match status" value="1"/>
</dbReference>
<dbReference type="PANTHER" id="PTHR28008:SF1">
    <property type="entry name" value="DOMAIN PROTEIN, PUTATIVE (AFU_ORTHOLOGUE AFUA_3G10980)-RELATED"/>
    <property type="match status" value="1"/>
</dbReference>
<comment type="caution">
    <text evidence="3">The sequence shown here is derived from an EMBL/GenBank/DDBJ whole genome shotgun (WGS) entry which is preliminary data.</text>
</comment>
<evidence type="ECO:0000313" key="4">
    <source>
        <dbReference type="Proteomes" id="UP000093807"/>
    </source>
</evidence>
<evidence type="ECO:0000313" key="3">
    <source>
        <dbReference type="EMBL" id="OAZ02909.1"/>
    </source>
</evidence>
<keyword evidence="1" id="KW-1133">Transmembrane helix</keyword>
<keyword evidence="4" id="KW-1185">Reference proteome</keyword>